<dbReference type="InterPro" id="IPR037734">
    <property type="entry name" value="Thylakoid_lumenal_17.9"/>
</dbReference>
<dbReference type="RefSeq" id="XP_021847558.1">
    <property type="nucleotide sequence ID" value="XM_021991866.2"/>
</dbReference>
<protein>
    <submittedName>
        <fullName evidence="3">Thylakoid lumenal 17.9 kDa protein, chloroplastic</fullName>
    </submittedName>
</protein>
<sequence length="232" mass="25294">MSLYSITHLLPPPQLSISTTPTSPHLIPTTTTTTTTTTTKRSILTSLLSLSLSLTFTLSSPLSSFALPSLNSQSRPPSVSPTTPFSQSKNLAIGLENGKIRGCPPVNPGCVTTNPKSSNFEFPWQIPSDSTENAVQKLQEAILSTQKNAEIQVVEDTPNGQYLRAVVDGGFGKDVMEFMVRGDVVTYRCMASKVTYIYPFTTAFGDSKGQIERMTKIVEHLGWYVPNLDLMD</sequence>
<dbReference type="KEGG" id="soe:110787275"/>
<gene>
    <name evidence="3" type="primary">LOC110787275</name>
</gene>
<organism evidence="2 3">
    <name type="scientific">Spinacia oleracea</name>
    <name type="common">Spinach</name>
    <dbReference type="NCBI Taxonomy" id="3562"/>
    <lineage>
        <taxon>Eukaryota</taxon>
        <taxon>Viridiplantae</taxon>
        <taxon>Streptophyta</taxon>
        <taxon>Embryophyta</taxon>
        <taxon>Tracheophyta</taxon>
        <taxon>Spermatophyta</taxon>
        <taxon>Magnoliopsida</taxon>
        <taxon>eudicotyledons</taxon>
        <taxon>Gunneridae</taxon>
        <taxon>Pentapetalae</taxon>
        <taxon>Caryophyllales</taxon>
        <taxon>Chenopodiaceae</taxon>
        <taxon>Chenopodioideae</taxon>
        <taxon>Anserineae</taxon>
        <taxon>Spinacia</taxon>
    </lineage>
</organism>
<dbReference type="GO" id="GO:0009543">
    <property type="term" value="C:chloroplast thylakoid lumen"/>
    <property type="evidence" value="ECO:0007669"/>
    <property type="project" value="TreeGrafter"/>
</dbReference>
<evidence type="ECO:0000313" key="3">
    <source>
        <dbReference type="RefSeq" id="XP_021847558.1"/>
    </source>
</evidence>
<proteinExistence type="predicted"/>
<feature type="region of interest" description="Disordered" evidence="1">
    <location>
        <begin position="15"/>
        <end position="34"/>
    </location>
</feature>
<dbReference type="Proteomes" id="UP000813463">
    <property type="component" value="Chromosome 5"/>
</dbReference>
<accession>A0A9R0IE32</accession>
<dbReference type="OrthoDB" id="200029at2759"/>
<evidence type="ECO:0000256" key="1">
    <source>
        <dbReference type="SAM" id="MobiDB-lite"/>
    </source>
</evidence>
<dbReference type="GeneID" id="110787275"/>
<evidence type="ECO:0000313" key="2">
    <source>
        <dbReference type="Proteomes" id="UP000813463"/>
    </source>
</evidence>
<name>A0A9R0IE32_SPIOL</name>
<reference evidence="2" key="1">
    <citation type="journal article" date="2021" name="Nat. Commun.">
        <title>Genomic analyses provide insights into spinach domestication and the genetic basis of agronomic traits.</title>
        <authorList>
            <person name="Cai X."/>
            <person name="Sun X."/>
            <person name="Xu C."/>
            <person name="Sun H."/>
            <person name="Wang X."/>
            <person name="Ge C."/>
            <person name="Zhang Z."/>
            <person name="Wang Q."/>
            <person name="Fei Z."/>
            <person name="Jiao C."/>
            <person name="Wang Q."/>
        </authorList>
    </citation>
    <scope>NUCLEOTIDE SEQUENCE [LARGE SCALE GENOMIC DNA]</scope>
    <source>
        <strain evidence="2">cv. Varoflay</strain>
    </source>
</reference>
<keyword evidence="2" id="KW-1185">Reference proteome</keyword>
<reference evidence="3" key="2">
    <citation type="submission" date="2025-08" db="UniProtKB">
        <authorList>
            <consortium name="RefSeq"/>
        </authorList>
    </citation>
    <scope>IDENTIFICATION</scope>
    <source>
        <tissue evidence="3">Leaf</tissue>
    </source>
</reference>
<dbReference type="PANTHER" id="PTHR36783">
    <property type="entry name" value="THYLAKOID LUMENAL 17.9 KDA PROTEIN, CHLOROPLASTIC"/>
    <property type="match status" value="1"/>
</dbReference>
<dbReference type="AlphaFoldDB" id="A0A9R0IE32"/>
<dbReference type="PANTHER" id="PTHR36783:SF2">
    <property type="entry name" value="THYLAKOID LUMENAL 17.9 KDA PROTEIN, CHLOROPLASTIC"/>
    <property type="match status" value="1"/>
</dbReference>